<accession>A0A9X7VZJ4</accession>
<evidence type="ECO:0008006" key="4">
    <source>
        <dbReference type="Google" id="ProtNLM"/>
    </source>
</evidence>
<name>A0A9X7VZJ4_9BACL</name>
<sequence>MRGDIVLLKSYSATELWSDVEYWVSENYLAKIVARIHPREASGLVYAASANGSACIRQAIAYEEAAGSSDTSIRPLLLYYALLNWIKSFLHIMDLTYPSETTVLQHGVSVRRTKRASYQLPAEMVYIYKQGVLPSAADMVGLHLPQRIILGDILGLIPELHTLIAELYPKYQHLFPVFRGFPVEQELGGRGLGGRETKLRVFAPNEVLPTHSGSLFVSRFVASSNRQTVAEWVDDFLSVASGLSSHRQEHDTSSAEDSMDGVENGMDDTKVGIDGVANRIASTKVGTGAAQNNIDYTKVGTGPLGSKIRLGNDAADKKGGIPGEQMWTLESFMNGPSGYLRIPEMFSYHPWMVVPLENGSKSQKRTLPRRKENDTDSSNLDMGLLAARQPYPGWVNHFIVLYCLSALVRYNPLEWSDIVRWHNEQDALMVGAYLNHASYTIHESLRELLDDMLAAASLAETAKSGHEGD</sequence>
<keyword evidence="3" id="KW-1185">Reference proteome</keyword>
<reference evidence="2 3" key="1">
    <citation type="submission" date="2021-02" db="EMBL/GenBank/DDBJ databases">
        <title>Alicyclobacillus curvatus sp. nov. and Alicyclobacillus mengziensis sp. nov., two acidophilic bacteria isolated from acid mine drainage.</title>
        <authorList>
            <person name="Huang Y."/>
        </authorList>
    </citation>
    <scope>NUCLEOTIDE SEQUENCE [LARGE SCALE GENOMIC DNA]</scope>
    <source>
        <strain evidence="2 3">S30H14</strain>
    </source>
</reference>
<dbReference type="AlphaFoldDB" id="A0A9X7VZJ4"/>
<dbReference type="Pfam" id="PF14175">
    <property type="entry name" value="YaaC"/>
    <property type="match status" value="2"/>
</dbReference>
<dbReference type="Proteomes" id="UP000663505">
    <property type="component" value="Chromosome"/>
</dbReference>
<dbReference type="InterPro" id="IPR026988">
    <property type="entry name" value="YaaC-like"/>
</dbReference>
<gene>
    <name evidence="2" type="ORF">JZ786_01405</name>
</gene>
<evidence type="ECO:0000313" key="3">
    <source>
        <dbReference type="Proteomes" id="UP000663505"/>
    </source>
</evidence>
<feature type="region of interest" description="Disordered" evidence="1">
    <location>
        <begin position="244"/>
        <end position="266"/>
    </location>
</feature>
<dbReference type="RefSeq" id="WP_206657080.1">
    <property type="nucleotide sequence ID" value="NZ_CP071182.1"/>
</dbReference>
<proteinExistence type="predicted"/>
<protein>
    <recommendedName>
        <fullName evidence="4">YaaC-like protein</fullName>
    </recommendedName>
</protein>
<dbReference type="KEGG" id="afx:JZ786_01405"/>
<evidence type="ECO:0000313" key="2">
    <source>
        <dbReference type="EMBL" id="QSO47737.1"/>
    </source>
</evidence>
<evidence type="ECO:0000256" key="1">
    <source>
        <dbReference type="SAM" id="MobiDB-lite"/>
    </source>
</evidence>
<dbReference type="EMBL" id="CP071182">
    <property type="protein sequence ID" value="QSO47737.1"/>
    <property type="molecule type" value="Genomic_DNA"/>
</dbReference>
<organism evidence="2 3">
    <name type="scientific">Alicyclobacillus mengziensis</name>
    <dbReference type="NCBI Taxonomy" id="2931921"/>
    <lineage>
        <taxon>Bacteria</taxon>
        <taxon>Bacillati</taxon>
        <taxon>Bacillota</taxon>
        <taxon>Bacilli</taxon>
        <taxon>Bacillales</taxon>
        <taxon>Alicyclobacillaceae</taxon>
        <taxon>Alicyclobacillus</taxon>
    </lineage>
</organism>